<organism evidence="1">
    <name type="scientific">Solanum chacoense</name>
    <name type="common">Chaco potato</name>
    <dbReference type="NCBI Taxonomy" id="4108"/>
    <lineage>
        <taxon>Eukaryota</taxon>
        <taxon>Viridiplantae</taxon>
        <taxon>Streptophyta</taxon>
        <taxon>Embryophyta</taxon>
        <taxon>Tracheophyta</taxon>
        <taxon>Spermatophyta</taxon>
        <taxon>Magnoliopsida</taxon>
        <taxon>eudicotyledons</taxon>
        <taxon>Gunneridae</taxon>
        <taxon>Pentapetalae</taxon>
        <taxon>asterids</taxon>
        <taxon>lamiids</taxon>
        <taxon>Solanales</taxon>
        <taxon>Solanaceae</taxon>
        <taxon>Solanoideae</taxon>
        <taxon>Solaneae</taxon>
        <taxon>Solanum</taxon>
    </lineage>
</organism>
<name>A0A0V0H2W4_SOLCH</name>
<reference evidence="1" key="1">
    <citation type="submission" date="2015-12" db="EMBL/GenBank/DDBJ databases">
        <title>Gene expression during late stages of embryo sac development: a critical building block for successful pollen-pistil interactions.</title>
        <authorList>
            <person name="Liu Y."/>
            <person name="Joly V."/>
            <person name="Sabar M."/>
            <person name="Matton D.P."/>
        </authorList>
    </citation>
    <scope>NUCLEOTIDE SEQUENCE</scope>
</reference>
<proteinExistence type="predicted"/>
<protein>
    <submittedName>
        <fullName evidence="1">Putative ovule protein</fullName>
    </submittedName>
</protein>
<sequence>MYKIKIADNLLQETETEFYCSFQQLPAILDDTVIHESTIRSTNIDIILPADSSEFNQINFVIQTRSPQIFLDQEC</sequence>
<dbReference type="AlphaFoldDB" id="A0A0V0H2W4"/>
<dbReference type="EMBL" id="GEDG01026156">
    <property type="protein sequence ID" value="JAP14734.1"/>
    <property type="molecule type" value="Transcribed_RNA"/>
</dbReference>
<evidence type="ECO:0000313" key="1">
    <source>
        <dbReference type="EMBL" id="JAP14734.1"/>
    </source>
</evidence>
<accession>A0A0V0H2W4</accession>